<sequence>MIKGKYNFNDEDKKMLKKVFWRTLTLSSTYNYERMQGLGYVYSMIPVIKRFWKNPEDQKSAYKRHFELFNTTPTMGSFITGLSASMEKEAAADPEFDKTSINAVKVSLMGPFAGIGDSIFWGALRVITLGIGVSLAMTGNILGAIIHLILFNAIAFIPRYYGTYLGYGVGSNFIRKAIETGVMGQITKGAGIIGLMTVGAMTFTMVRFNIPLVMDIQGNQLELQTALFDAILPGLLPLLLTFFCYKSISKGAKPIWLMLGLLVFGVLGTVAGIF</sequence>
<evidence type="ECO:0000313" key="2">
    <source>
        <dbReference type="Proteomes" id="UP000594014"/>
    </source>
</evidence>
<proteinExistence type="predicted"/>
<dbReference type="Proteomes" id="UP000594014">
    <property type="component" value="Chromosome"/>
</dbReference>
<gene>
    <name evidence="1" type="ORF">FRZ06_21595</name>
</gene>
<keyword evidence="2" id="KW-1185">Reference proteome</keyword>
<dbReference type="EMBL" id="CP042469">
    <property type="protein sequence ID" value="QOX65758.1"/>
    <property type="molecule type" value="Genomic_DNA"/>
</dbReference>
<evidence type="ECO:0000313" key="1">
    <source>
        <dbReference type="EMBL" id="QOX65758.1"/>
    </source>
</evidence>
<accession>A0ACD1AHF3</accession>
<name>A0ACD1AHF3_9FIRM</name>
<protein>
    <submittedName>
        <fullName evidence="1">PTS system mannose/fructose/sorbose family transporter subunit IID</fullName>
    </submittedName>
</protein>
<organism evidence="1 2">
    <name type="scientific">Anoxybacterium hadale</name>
    <dbReference type="NCBI Taxonomy" id="3408580"/>
    <lineage>
        <taxon>Bacteria</taxon>
        <taxon>Bacillati</taxon>
        <taxon>Bacillota</taxon>
        <taxon>Clostridia</taxon>
        <taxon>Peptostreptococcales</taxon>
        <taxon>Anaerovoracaceae</taxon>
        <taxon>Anoxybacterium</taxon>
    </lineage>
</organism>
<reference evidence="1" key="1">
    <citation type="submission" date="2019-08" db="EMBL/GenBank/DDBJ databases">
        <title>Genome sequence of Clostridiales bacterium MT110.</title>
        <authorList>
            <person name="Cao J."/>
        </authorList>
    </citation>
    <scope>NUCLEOTIDE SEQUENCE</scope>
    <source>
        <strain evidence="1">MT110</strain>
    </source>
</reference>